<dbReference type="InterPro" id="IPR011762">
    <property type="entry name" value="COA_CT_N"/>
</dbReference>
<dbReference type="GO" id="GO:0016740">
    <property type="term" value="F:transferase activity"/>
    <property type="evidence" value="ECO:0007669"/>
    <property type="project" value="UniProtKB-KW"/>
</dbReference>
<dbReference type="InterPro" id="IPR011763">
    <property type="entry name" value="COA_CT_C"/>
</dbReference>
<feature type="domain" description="CoA carboxyltransferase N-terminal" evidence="1">
    <location>
        <begin position="1"/>
        <end position="168"/>
    </location>
</feature>
<reference evidence="3 4" key="1">
    <citation type="submission" date="2020-08" db="EMBL/GenBank/DDBJ databases">
        <title>Genome public.</title>
        <authorList>
            <person name="Liu C."/>
            <person name="Sun Q."/>
        </authorList>
    </citation>
    <scope>NUCLEOTIDE SEQUENCE [LARGE SCALE GENOMIC DNA]</scope>
    <source>
        <strain evidence="3 4">BX10</strain>
    </source>
</reference>
<dbReference type="PANTHER" id="PTHR43842">
    <property type="entry name" value="PROPIONYL-COA CARBOXYLASE BETA CHAIN"/>
    <property type="match status" value="1"/>
</dbReference>
<dbReference type="Gene3D" id="3.90.226.10">
    <property type="entry name" value="2-enoyl-CoA Hydratase, Chain A, domain 1"/>
    <property type="match status" value="2"/>
</dbReference>
<dbReference type="SUPFAM" id="SSF52096">
    <property type="entry name" value="ClpP/crotonase"/>
    <property type="match status" value="2"/>
</dbReference>
<keyword evidence="3" id="KW-0808">Transferase</keyword>
<comment type="caution">
    <text evidence="3">The sequence shown here is derived from an EMBL/GenBank/DDBJ whole genome shotgun (WGS) entry which is preliminary data.</text>
</comment>
<protein>
    <submittedName>
        <fullName evidence="3">Carboxyl transferase</fullName>
    </submittedName>
</protein>
<proteinExistence type="predicted"/>
<dbReference type="InterPro" id="IPR051047">
    <property type="entry name" value="AccD/PCCB"/>
</dbReference>
<evidence type="ECO:0000313" key="4">
    <source>
        <dbReference type="Proteomes" id="UP000647491"/>
    </source>
</evidence>
<dbReference type="Proteomes" id="UP000647491">
    <property type="component" value="Unassembled WGS sequence"/>
</dbReference>
<dbReference type="Pfam" id="PF01039">
    <property type="entry name" value="Carboxyl_trans"/>
    <property type="match status" value="1"/>
</dbReference>
<dbReference type="InterPro" id="IPR029045">
    <property type="entry name" value="ClpP/crotonase-like_dom_sf"/>
</dbReference>
<accession>A0ABR7NVA0</accession>
<evidence type="ECO:0000259" key="1">
    <source>
        <dbReference type="PROSITE" id="PS50980"/>
    </source>
</evidence>
<evidence type="ECO:0000313" key="3">
    <source>
        <dbReference type="EMBL" id="MBC8600020.1"/>
    </source>
</evidence>
<name>A0ABR7NVA0_9FIRM</name>
<dbReference type="InterPro" id="IPR034733">
    <property type="entry name" value="AcCoA_carboxyl_beta"/>
</dbReference>
<feature type="domain" description="CoA carboxyltransferase C-terminal" evidence="2">
    <location>
        <begin position="227"/>
        <end position="463"/>
    </location>
</feature>
<dbReference type="PROSITE" id="PS50989">
    <property type="entry name" value="COA_CT_CTER"/>
    <property type="match status" value="1"/>
</dbReference>
<dbReference type="PROSITE" id="PS50980">
    <property type="entry name" value="COA_CT_NTER"/>
    <property type="match status" value="1"/>
</dbReference>
<sequence length="479" mass="51070">MTKSAQTSAMRRINELLDDNSFVEVGAYMTARSTDFNMQAQETPADGVVTGYGTVEGALVYVYSQDAAVMGGSVGEMHAKKIENLYGMAMKMGAPVVGLIDCAGLRLQEGLDALNGFGRLYGCQTLASGVIPQIQAVFGNCGGGMAVASAMADFTFMEDKAKLFVNAPNAIAENDTDTSSAKFQSEEAGNVCMTGTEEDILAQIHTLISVLPANNEDDMSYDECADDLNRMCEGLENCVGDTALALAMISDDSFYMELKKEYAPSMVTAFIRLNGTTVGCVANRTESYEEGEKTAEYETGLTARGCEKAADFVNFCDAFNIPVLTMVNVNGYNSCKCTEKKIAKAAARLAHAFANADVPKVTVIAGQAFGTAGLVMNSKSIGSDIVYAWKNASIGMMEAVPAVKIMYAEEISGSDNAAALISEKAAQYSELQASAMAAARRGYVDDIIDAADTRKRVIAAMEMLFTKREDRPAKKHGTV</sequence>
<gene>
    <name evidence="3" type="ORF">H8708_12410</name>
</gene>
<keyword evidence="4" id="KW-1185">Reference proteome</keyword>
<organism evidence="3 4">
    <name type="scientific">Enterocloster hominis</name>
    <name type="common">ex Liu et al. 2021</name>
    <dbReference type="NCBI Taxonomy" id="2763663"/>
    <lineage>
        <taxon>Bacteria</taxon>
        <taxon>Bacillati</taxon>
        <taxon>Bacillota</taxon>
        <taxon>Clostridia</taxon>
        <taxon>Lachnospirales</taxon>
        <taxon>Lachnospiraceae</taxon>
        <taxon>Enterocloster</taxon>
    </lineage>
</organism>
<dbReference type="PANTHER" id="PTHR43842:SF2">
    <property type="entry name" value="PROPIONYL-COA CARBOXYLASE BETA CHAIN, MITOCHONDRIAL"/>
    <property type="match status" value="1"/>
</dbReference>
<dbReference type="RefSeq" id="WP_022274220.1">
    <property type="nucleotide sequence ID" value="NZ_JACRTJ010000027.1"/>
</dbReference>
<evidence type="ECO:0000259" key="2">
    <source>
        <dbReference type="PROSITE" id="PS50989"/>
    </source>
</evidence>
<dbReference type="EMBL" id="JACRTJ010000027">
    <property type="protein sequence ID" value="MBC8600020.1"/>
    <property type="molecule type" value="Genomic_DNA"/>
</dbReference>